<dbReference type="AlphaFoldDB" id="E6SLV7"/>
<dbReference type="Gene3D" id="3.40.50.12780">
    <property type="entry name" value="N-terminal domain of ligase-like"/>
    <property type="match status" value="1"/>
</dbReference>
<dbReference type="HOGENOM" id="CLU_000022_59_10_9"/>
<gene>
    <name evidence="8" type="ordered locus">Tmar_1293</name>
</gene>
<evidence type="ECO:0000259" key="6">
    <source>
        <dbReference type="Pfam" id="PF00501"/>
    </source>
</evidence>
<reference evidence="9" key="2">
    <citation type="journal article" date="2010" name="Stand. Genomic Sci.">
        <title>Complete genome sequence of Thermaerobacter marianensis type strain (7p75aT).</title>
        <authorList>
            <person name="Han C."/>
            <person name="Gu W."/>
            <person name="Zhang X."/>
            <person name="Lapidus A."/>
            <person name="Nolan M."/>
            <person name="Copeland A."/>
            <person name="Lucas S."/>
            <person name="Glavina Del Rio T."/>
            <person name="Tice H."/>
            <person name="Cheng J."/>
            <person name="Tapia R."/>
            <person name="Goodwin L."/>
            <person name="Pitluck S."/>
            <person name="Pagani I."/>
            <person name="Ivanova N."/>
            <person name="Mavromatis K."/>
            <person name="Mikhailova N."/>
            <person name="Pati A."/>
            <person name="Chen A."/>
            <person name="Palaniappan K."/>
            <person name="Land M."/>
            <person name="Hauser L."/>
            <person name="Chang Y."/>
            <person name="Jeffries C."/>
            <person name="Schneider S."/>
            <person name="Rohde M."/>
            <person name="Goker M."/>
            <person name="Pukall R."/>
            <person name="Woyke T."/>
            <person name="Bristow J."/>
            <person name="Eisen J."/>
            <person name="Markowitz V."/>
            <person name="Hugenholtz P."/>
            <person name="Kyrpides N."/>
            <person name="Klenk H."/>
            <person name="Detter J."/>
        </authorList>
    </citation>
    <scope>NUCLEOTIDE SEQUENCE [LARGE SCALE GENOMIC DNA]</scope>
    <source>
        <strain evidence="9">ATCC 700841 / DSM 12885 / JCM 10246 / 7p75a</strain>
    </source>
</reference>
<comment type="similarity">
    <text evidence="1">Belongs to the ATP-dependent AMP-binding enzyme family.</text>
</comment>
<feature type="domain" description="AMP-binding enzyme C-terminal" evidence="7">
    <location>
        <begin position="483"/>
        <end position="561"/>
    </location>
</feature>
<evidence type="ECO:0000256" key="1">
    <source>
        <dbReference type="ARBA" id="ARBA00006432"/>
    </source>
</evidence>
<dbReference type="FunFam" id="3.30.300.30:FF:000005">
    <property type="entry name" value="Acyl-coenzyme A synthetase ACSM5, mitochondrial"/>
    <property type="match status" value="1"/>
</dbReference>
<feature type="compositionally biased region" description="Low complexity" evidence="5">
    <location>
        <begin position="1"/>
        <end position="12"/>
    </location>
</feature>
<dbReference type="GO" id="GO:0016405">
    <property type="term" value="F:CoA-ligase activity"/>
    <property type="evidence" value="ECO:0007669"/>
    <property type="project" value="UniProtKB-ARBA"/>
</dbReference>
<dbReference type="PROSITE" id="PS00455">
    <property type="entry name" value="AMP_BINDING"/>
    <property type="match status" value="1"/>
</dbReference>
<dbReference type="Proteomes" id="UP000008915">
    <property type="component" value="Chromosome"/>
</dbReference>
<dbReference type="GO" id="GO:0015645">
    <property type="term" value="F:fatty acid ligase activity"/>
    <property type="evidence" value="ECO:0007669"/>
    <property type="project" value="TreeGrafter"/>
</dbReference>
<evidence type="ECO:0000313" key="9">
    <source>
        <dbReference type="Proteomes" id="UP000008915"/>
    </source>
</evidence>
<evidence type="ECO:0000256" key="2">
    <source>
        <dbReference type="ARBA" id="ARBA00022598"/>
    </source>
</evidence>
<protein>
    <submittedName>
        <fullName evidence="8">AMP-dependent synthetase and ligase</fullName>
    </submittedName>
</protein>
<reference evidence="8 9" key="1">
    <citation type="journal article" date="2010" name="Stand. Genomic Sci.">
        <title>Complete genome sequence of Thermaerobacter marianensis type strain (7p75a).</title>
        <authorList>
            <person name="Han C."/>
            <person name="Gu W."/>
            <person name="Zhang X."/>
            <person name="Lapidus A."/>
            <person name="Nolan M."/>
            <person name="Copeland A."/>
            <person name="Lucas S."/>
            <person name="Del Rio T.G."/>
            <person name="Tice H."/>
            <person name="Cheng J.F."/>
            <person name="Tapia R."/>
            <person name="Goodwin L."/>
            <person name="Pitluck S."/>
            <person name="Pagani I."/>
            <person name="Ivanova N."/>
            <person name="Mavromatis K."/>
            <person name="Mikhailova N."/>
            <person name="Pati A."/>
            <person name="Chen A."/>
            <person name="Palaniappan K."/>
            <person name="Land M."/>
            <person name="Hauser L."/>
            <person name="Chang Y.J."/>
            <person name="Jeffries C.D."/>
            <person name="Schneider S."/>
            <person name="Rohde M."/>
            <person name="Goker M."/>
            <person name="Pukall R."/>
            <person name="Woyke T."/>
            <person name="Bristow J."/>
            <person name="Eisen J.A."/>
            <person name="Markowitz V."/>
            <person name="Hugenholtz P."/>
            <person name="Kyrpides N.C."/>
            <person name="Klenk H.P."/>
            <person name="Detter J.C."/>
        </authorList>
    </citation>
    <scope>NUCLEOTIDE SEQUENCE [LARGE SCALE GENOMIC DNA]</scope>
    <source>
        <strain evidence="9">ATCC 700841 / DSM 12885 / JCM 10246 / 7p75a</strain>
    </source>
</reference>
<feature type="compositionally biased region" description="Basic residues" evidence="5">
    <location>
        <begin position="13"/>
        <end position="23"/>
    </location>
</feature>
<dbReference type="InterPro" id="IPR045851">
    <property type="entry name" value="AMP-bd_C_sf"/>
</dbReference>
<feature type="domain" description="AMP-dependent synthetase/ligase" evidence="6">
    <location>
        <begin position="69"/>
        <end position="433"/>
    </location>
</feature>
<keyword evidence="3" id="KW-0547">Nucleotide-binding</keyword>
<dbReference type="PANTHER" id="PTHR43605">
    <property type="entry name" value="ACYL-COENZYME A SYNTHETASE"/>
    <property type="match status" value="1"/>
</dbReference>
<dbReference type="InterPro" id="IPR025110">
    <property type="entry name" value="AMP-bd_C"/>
</dbReference>
<dbReference type="GO" id="GO:0005524">
    <property type="term" value="F:ATP binding"/>
    <property type="evidence" value="ECO:0007669"/>
    <property type="project" value="UniProtKB-KW"/>
</dbReference>
<feature type="region of interest" description="Disordered" evidence="5">
    <location>
        <begin position="1"/>
        <end position="46"/>
    </location>
</feature>
<dbReference type="GO" id="GO:0004321">
    <property type="term" value="F:fatty-acyl-CoA synthase activity"/>
    <property type="evidence" value="ECO:0007669"/>
    <property type="project" value="TreeGrafter"/>
</dbReference>
<dbReference type="Gene3D" id="3.30.300.30">
    <property type="match status" value="1"/>
</dbReference>
<dbReference type="GO" id="GO:0006633">
    <property type="term" value="P:fatty acid biosynthetic process"/>
    <property type="evidence" value="ECO:0007669"/>
    <property type="project" value="TreeGrafter"/>
</dbReference>
<keyword evidence="2 8" id="KW-0436">Ligase</keyword>
<evidence type="ECO:0000256" key="3">
    <source>
        <dbReference type="ARBA" id="ARBA00022741"/>
    </source>
</evidence>
<dbReference type="KEGG" id="tmr:Tmar_1293"/>
<evidence type="ECO:0000259" key="7">
    <source>
        <dbReference type="Pfam" id="PF13193"/>
    </source>
</evidence>
<keyword evidence="4" id="KW-0067">ATP-binding</keyword>
<dbReference type="eggNOG" id="COG0365">
    <property type="taxonomic scope" value="Bacteria"/>
</dbReference>
<dbReference type="InterPro" id="IPR000873">
    <property type="entry name" value="AMP-dep_synth/lig_dom"/>
</dbReference>
<dbReference type="InterPro" id="IPR051087">
    <property type="entry name" value="Mitochondrial_ACSM"/>
</dbReference>
<sequence length="591" mass="64875">MGSSWTRTLARSRAARHRTRRGSHYQEFRPRRRSKGAETTSKGDASMGTFRIEVPAHYNFARDTVDRWAEDGGRPAMLWVDDEGAGHAFTFRHFARRSRQVTGLLRSFGVGRGDRVVVVLGREVAWWEVMLGLIRLGAVPAPGTTLLTARDLLYRIQRTEAVAVITDPQGAARVDEIRDQCPSLRVGIVVGGTRPGWIPYEEAVAAAPPDEGEVTRADEPMLIYFTSGTTGYPKMVLHEHSYPLGHRVTGELWCDLQPGDLHWNVSDTGWAKAAWSSFCGPWVAGATVMVDRKPGKFDPQRTLALIERHRPTSLCAPPTVYRLLVLEPLDRYDLSSLRSCVSAGEPLNPEVIHAWQKATGVIIRDGYGQTETVCMVANWPGLPVKPGSMGKPAPHAEVAIVDERGQVLPPGREGDIAIRVEPERPVGVFREYWKDPEGTAARRVGPWYITGDRGIMDEDGYFWFVGRADDVIISAGYRIGPFEVESALVEHPAVAEAAVVASPDPVRGSIVKAFVVLAPGYAPSDALAAELQEHVKNATAPYKYPREIEFVGELPKTISGKIRRVELREREMRRKAAGAGNGAADGGGAGE</sequence>
<dbReference type="InterPro" id="IPR020845">
    <property type="entry name" value="AMP-binding_CS"/>
</dbReference>
<dbReference type="Pfam" id="PF00501">
    <property type="entry name" value="AMP-binding"/>
    <property type="match status" value="1"/>
</dbReference>
<dbReference type="Pfam" id="PF13193">
    <property type="entry name" value="AMP-binding_C"/>
    <property type="match status" value="1"/>
</dbReference>
<accession>E6SLV7</accession>
<dbReference type="EMBL" id="CP002344">
    <property type="protein sequence ID" value="ADU51406.1"/>
    <property type="molecule type" value="Genomic_DNA"/>
</dbReference>
<dbReference type="InterPro" id="IPR042099">
    <property type="entry name" value="ANL_N_sf"/>
</dbReference>
<organism evidence="8 9">
    <name type="scientific">Thermaerobacter marianensis (strain ATCC 700841 / DSM 12885 / JCM 10246 / 7p75a)</name>
    <dbReference type="NCBI Taxonomy" id="644966"/>
    <lineage>
        <taxon>Bacteria</taxon>
        <taxon>Bacillati</taxon>
        <taxon>Bacillota</taxon>
        <taxon>Clostridia</taxon>
        <taxon>Eubacteriales</taxon>
        <taxon>Clostridiales Family XVII. Incertae Sedis</taxon>
        <taxon>Thermaerobacter</taxon>
    </lineage>
</organism>
<dbReference type="GO" id="GO:0006637">
    <property type="term" value="P:acyl-CoA metabolic process"/>
    <property type="evidence" value="ECO:0007669"/>
    <property type="project" value="TreeGrafter"/>
</dbReference>
<proteinExistence type="inferred from homology"/>
<name>E6SLV7_THEM7</name>
<dbReference type="SUPFAM" id="SSF56801">
    <property type="entry name" value="Acetyl-CoA synthetase-like"/>
    <property type="match status" value="1"/>
</dbReference>
<evidence type="ECO:0000313" key="8">
    <source>
        <dbReference type="EMBL" id="ADU51406.1"/>
    </source>
</evidence>
<dbReference type="PANTHER" id="PTHR43605:SF10">
    <property type="entry name" value="ACYL-COA SYNTHETASE MEDIUM CHAIN FAMILY MEMBER 3"/>
    <property type="match status" value="1"/>
</dbReference>
<evidence type="ECO:0000256" key="4">
    <source>
        <dbReference type="ARBA" id="ARBA00022840"/>
    </source>
</evidence>
<keyword evidence="9" id="KW-1185">Reference proteome</keyword>
<evidence type="ECO:0000256" key="5">
    <source>
        <dbReference type="SAM" id="MobiDB-lite"/>
    </source>
</evidence>
<dbReference type="STRING" id="644966.Tmar_1293"/>